<keyword evidence="2" id="KW-0503">Monooxygenase</keyword>
<dbReference type="Proteomes" id="UP000444174">
    <property type="component" value="Unassembled WGS sequence"/>
</dbReference>
<comment type="caution">
    <text evidence="2">The sequence shown here is derived from an EMBL/GenBank/DDBJ whole genome shotgun (WGS) entry which is preliminary data.</text>
</comment>
<evidence type="ECO:0000259" key="1">
    <source>
        <dbReference type="PROSITE" id="PS51725"/>
    </source>
</evidence>
<name>A0A843YCK7_9RHOB</name>
<dbReference type="InterPro" id="IPR011008">
    <property type="entry name" value="Dimeric_a/b-barrel"/>
</dbReference>
<dbReference type="PROSITE" id="PS51725">
    <property type="entry name" value="ABM"/>
    <property type="match status" value="1"/>
</dbReference>
<protein>
    <submittedName>
        <fullName evidence="2">Antibiotic biosynthesis monooxygenase</fullName>
    </submittedName>
</protein>
<organism evidence="2 3">
    <name type="scientific">Tritonibacter litoralis</name>
    <dbReference type="NCBI Taxonomy" id="2662264"/>
    <lineage>
        <taxon>Bacteria</taxon>
        <taxon>Pseudomonadati</taxon>
        <taxon>Pseudomonadota</taxon>
        <taxon>Alphaproteobacteria</taxon>
        <taxon>Rhodobacterales</taxon>
        <taxon>Paracoccaceae</taxon>
        <taxon>Tritonibacter</taxon>
    </lineage>
</organism>
<proteinExistence type="predicted"/>
<dbReference type="EMBL" id="WIBF01000001">
    <property type="protein sequence ID" value="MQQ07214.1"/>
    <property type="molecule type" value="Genomic_DNA"/>
</dbReference>
<keyword evidence="2" id="KW-0560">Oxidoreductase</keyword>
<feature type="domain" description="ABM" evidence="1">
    <location>
        <begin position="4"/>
        <end position="91"/>
    </location>
</feature>
<dbReference type="Gene3D" id="3.30.70.100">
    <property type="match status" value="1"/>
</dbReference>
<evidence type="ECO:0000313" key="3">
    <source>
        <dbReference type="Proteomes" id="UP000444174"/>
    </source>
</evidence>
<dbReference type="InterPro" id="IPR007138">
    <property type="entry name" value="ABM_dom"/>
</dbReference>
<dbReference type="Pfam" id="PF03992">
    <property type="entry name" value="ABM"/>
    <property type="match status" value="1"/>
</dbReference>
<gene>
    <name evidence="2" type="ORF">GFB49_01980</name>
</gene>
<accession>A0A843YCK7</accession>
<dbReference type="GO" id="GO:0004497">
    <property type="term" value="F:monooxygenase activity"/>
    <property type="evidence" value="ECO:0007669"/>
    <property type="project" value="UniProtKB-KW"/>
</dbReference>
<keyword evidence="3" id="KW-1185">Reference proteome</keyword>
<dbReference type="SUPFAM" id="SSF54909">
    <property type="entry name" value="Dimeric alpha+beta barrel"/>
    <property type="match status" value="1"/>
</dbReference>
<dbReference type="AlphaFoldDB" id="A0A843YCK7"/>
<sequence length="91" mass="10190">MMTVTLNGYIDVPLDRLAAVETALVDHIRLTRAEPGCLTFDVTPHPSVPGRFEVFETFVDQAAFDNHQTRTAQSPWAEVTKGIARNYTITR</sequence>
<evidence type="ECO:0000313" key="2">
    <source>
        <dbReference type="EMBL" id="MQQ07214.1"/>
    </source>
</evidence>
<reference evidence="2 3" key="1">
    <citation type="submission" date="2019-10" db="EMBL/GenBank/DDBJ databases">
        <title>Epibacterium sp. nov., isolated from seawater.</title>
        <authorList>
            <person name="Zhang X."/>
            <person name="Li N."/>
        </authorList>
    </citation>
    <scope>NUCLEOTIDE SEQUENCE [LARGE SCALE GENOMIC DNA]</scope>
    <source>
        <strain evidence="2 3">SM1979</strain>
    </source>
</reference>